<protein>
    <recommendedName>
        <fullName evidence="4 8">Sucrose-6-phosphate hydrolase</fullName>
        <ecNumber evidence="3 8">3.2.1.26</ecNumber>
    </recommendedName>
    <alternativeName>
        <fullName evidence="7 9">Invertase</fullName>
    </alternativeName>
</protein>
<dbReference type="RefSeq" id="WP_110250192.1">
    <property type="nucleotide sequence ID" value="NZ_QJJR01000001.1"/>
</dbReference>
<comment type="function">
    <text evidence="9">Enables the bacterium to metabolize sucrose as a sole carbon source.</text>
</comment>
<dbReference type="UniPathway" id="UPA00238"/>
<dbReference type="InterPro" id="IPR013320">
    <property type="entry name" value="ConA-like_dom_sf"/>
</dbReference>
<evidence type="ECO:0000313" key="12">
    <source>
        <dbReference type="EMBL" id="PXW93095.1"/>
    </source>
</evidence>
<dbReference type="PANTHER" id="PTHR43101">
    <property type="entry name" value="BETA-FRUCTOSIDASE"/>
    <property type="match status" value="1"/>
</dbReference>
<dbReference type="InterPro" id="IPR023296">
    <property type="entry name" value="Glyco_hydro_beta-prop_sf"/>
</dbReference>
<evidence type="ECO:0000256" key="9">
    <source>
        <dbReference type="RuleBase" id="RU365015"/>
    </source>
</evidence>
<evidence type="ECO:0000259" key="11">
    <source>
        <dbReference type="Pfam" id="PF08244"/>
    </source>
</evidence>
<evidence type="ECO:0000256" key="1">
    <source>
        <dbReference type="ARBA" id="ARBA00004914"/>
    </source>
</evidence>
<dbReference type="SUPFAM" id="SSF49899">
    <property type="entry name" value="Concanavalin A-like lectins/glucanases"/>
    <property type="match status" value="1"/>
</dbReference>
<dbReference type="SMART" id="SM00640">
    <property type="entry name" value="Glyco_32"/>
    <property type="match status" value="1"/>
</dbReference>
<reference evidence="12 13" key="1">
    <citation type="submission" date="2018-05" db="EMBL/GenBank/DDBJ databases">
        <title>Genomic Encyclopedia of Type Strains, Phase IV (KMG-IV): sequencing the most valuable type-strain genomes for metagenomic binning, comparative biology and taxonomic classification.</title>
        <authorList>
            <person name="Goeker M."/>
        </authorList>
    </citation>
    <scope>NUCLEOTIDE SEQUENCE [LARGE SCALE GENOMIC DNA]</scope>
    <source>
        <strain evidence="12 13">DSM 22440</strain>
    </source>
</reference>
<evidence type="ECO:0000256" key="8">
    <source>
        <dbReference type="RuleBase" id="RU362110"/>
    </source>
</evidence>
<sequence length="482" mass="55551">MNPLHDVLQQYYQEQMNMPKETITTHFWRQAFHVEAPMGWLNDPNGALQIDGVYHLYYQYAPHDAAGGIKYWGHMRSDDLVHFKDEGVALYPDQPYDLHGVYSGSAFIENGVIHYFYTGNVKHLGHHDYITSGREQNTIHAISRDNGATIEKQQVVIAAADYPPSMSNHIRDPKVRKINGTYYMVLGARDLADQGQVLVYRSDNLDDWVYHGVFFGPLAHMGYMWECPDFFQLGDQEVLLVSPQGIDAQPHRFQNIYQSGYYLGSVDWETVTFTPDTPFQELDYGFDFYAPQTFTDERGRQILWGWMGLPDAEYENPTVPLGWQHAMTLPRVLEVRSGKLYQQPHENYQVLRDVAVTRELNVTDGTYEYFSGQLQEIIVDIETITELSVQIKGDTNIHFQSEKGLLTLQLNEAGYGRKQRTLQLEQLTGLQLFVDRSSLEVFINQGEYVMTTRMYPDEHEDKVEITGKLTATVTHYSLREAK</sequence>
<dbReference type="GO" id="GO:0005737">
    <property type="term" value="C:cytoplasm"/>
    <property type="evidence" value="ECO:0007669"/>
    <property type="project" value="UniProtKB-SubCell"/>
</dbReference>
<dbReference type="InterPro" id="IPR051214">
    <property type="entry name" value="GH32_Enzymes"/>
</dbReference>
<keyword evidence="9" id="KW-0963">Cytoplasm</keyword>
<accession>A0A2V3WFN9</accession>
<dbReference type="OrthoDB" id="9759709at2"/>
<keyword evidence="6 8" id="KW-0326">Glycosidase</keyword>
<dbReference type="GO" id="GO:0005985">
    <property type="term" value="P:sucrose metabolic process"/>
    <property type="evidence" value="ECO:0007669"/>
    <property type="project" value="UniProtKB-UniPathway"/>
</dbReference>
<dbReference type="InterPro" id="IPR013189">
    <property type="entry name" value="Glyco_hydro_32_C"/>
</dbReference>
<dbReference type="EMBL" id="QJJR01000001">
    <property type="protein sequence ID" value="PXW93095.1"/>
    <property type="molecule type" value="Genomic_DNA"/>
</dbReference>
<dbReference type="PANTHER" id="PTHR43101:SF1">
    <property type="entry name" value="BETA-FRUCTOSIDASE"/>
    <property type="match status" value="1"/>
</dbReference>
<evidence type="ECO:0000256" key="3">
    <source>
        <dbReference type="ARBA" id="ARBA00012758"/>
    </source>
</evidence>
<dbReference type="Proteomes" id="UP000247922">
    <property type="component" value="Unassembled WGS sequence"/>
</dbReference>
<proteinExistence type="inferred from homology"/>
<evidence type="ECO:0000256" key="7">
    <source>
        <dbReference type="ARBA" id="ARBA00033367"/>
    </source>
</evidence>
<feature type="domain" description="Glycosyl hydrolase family 32 N-terminal" evidence="10">
    <location>
        <begin position="33"/>
        <end position="344"/>
    </location>
</feature>
<dbReference type="AlphaFoldDB" id="A0A2V3WFN9"/>
<dbReference type="InterPro" id="IPR013148">
    <property type="entry name" value="Glyco_hydro_32_N"/>
</dbReference>
<name>A0A2V3WFN9_9BACI</name>
<dbReference type="GO" id="GO:0004564">
    <property type="term" value="F:beta-fructofuranosidase activity"/>
    <property type="evidence" value="ECO:0007669"/>
    <property type="project" value="UniProtKB-EC"/>
</dbReference>
<evidence type="ECO:0000256" key="2">
    <source>
        <dbReference type="ARBA" id="ARBA00009902"/>
    </source>
</evidence>
<dbReference type="InterPro" id="IPR001362">
    <property type="entry name" value="Glyco_hydro_32"/>
</dbReference>
<comment type="catalytic activity">
    <reaction evidence="8">
        <text>Hydrolysis of terminal non-reducing beta-D-fructofuranoside residues in beta-D-fructofuranosides.</text>
        <dbReference type="EC" id="3.2.1.26"/>
    </reaction>
</comment>
<dbReference type="Pfam" id="PF08244">
    <property type="entry name" value="Glyco_hydro_32C"/>
    <property type="match status" value="1"/>
</dbReference>
<comment type="subcellular location">
    <subcellularLocation>
        <location evidence="9">Cytoplasm</location>
    </subcellularLocation>
</comment>
<dbReference type="Gene3D" id="2.60.120.560">
    <property type="entry name" value="Exo-inulinase, domain 1"/>
    <property type="match status" value="1"/>
</dbReference>
<comment type="pathway">
    <text evidence="1 9">Glycan biosynthesis; sucrose metabolism.</text>
</comment>
<dbReference type="CDD" id="cd18623">
    <property type="entry name" value="GH32_ScrB-like"/>
    <property type="match status" value="1"/>
</dbReference>
<dbReference type="SUPFAM" id="SSF75005">
    <property type="entry name" value="Arabinanase/levansucrase/invertase"/>
    <property type="match status" value="1"/>
</dbReference>
<evidence type="ECO:0000256" key="6">
    <source>
        <dbReference type="ARBA" id="ARBA00023295"/>
    </source>
</evidence>
<evidence type="ECO:0000256" key="4">
    <source>
        <dbReference type="ARBA" id="ARBA00019623"/>
    </source>
</evidence>
<dbReference type="Pfam" id="PF00251">
    <property type="entry name" value="Glyco_hydro_32N"/>
    <property type="match status" value="1"/>
</dbReference>
<comment type="caution">
    <text evidence="12">The sequence shown here is derived from an EMBL/GenBank/DDBJ whole genome shotgun (WGS) entry which is preliminary data.</text>
</comment>
<evidence type="ECO:0000256" key="5">
    <source>
        <dbReference type="ARBA" id="ARBA00022801"/>
    </source>
</evidence>
<dbReference type="NCBIfam" id="TIGR01322">
    <property type="entry name" value="scrB_fam"/>
    <property type="match status" value="1"/>
</dbReference>
<gene>
    <name evidence="12" type="ORF">DES38_101178</name>
</gene>
<keyword evidence="9" id="KW-0119">Carbohydrate metabolism</keyword>
<organism evidence="12 13">
    <name type="scientific">Streptohalobacillus salinus</name>
    <dbReference type="NCBI Taxonomy" id="621096"/>
    <lineage>
        <taxon>Bacteria</taxon>
        <taxon>Bacillati</taxon>
        <taxon>Bacillota</taxon>
        <taxon>Bacilli</taxon>
        <taxon>Bacillales</taxon>
        <taxon>Bacillaceae</taxon>
        <taxon>Streptohalobacillus</taxon>
    </lineage>
</organism>
<dbReference type="InterPro" id="IPR006232">
    <property type="entry name" value="Suc6P_hydrolase"/>
</dbReference>
<comment type="similarity">
    <text evidence="2 8">Belongs to the glycosyl hydrolase 32 family.</text>
</comment>
<dbReference type="Gene3D" id="2.115.10.20">
    <property type="entry name" value="Glycosyl hydrolase domain, family 43"/>
    <property type="match status" value="1"/>
</dbReference>
<keyword evidence="13" id="KW-1185">Reference proteome</keyword>
<evidence type="ECO:0000259" key="10">
    <source>
        <dbReference type="Pfam" id="PF00251"/>
    </source>
</evidence>
<feature type="domain" description="Glycosyl hydrolase family 32 C-terminal" evidence="11">
    <location>
        <begin position="370"/>
        <end position="465"/>
    </location>
</feature>
<keyword evidence="5 8" id="KW-0378">Hydrolase</keyword>
<evidence type="ECO:0000313" key="13">
    <source>
        <dbReference type="Proteomes" id="UP000247922"/>
    </source>
</evidence>
<dbReference type="EC" id="3.2.1.26" evidence="3 8"/>